<dbReference type="AlphaFoldDB" id="A0A5C3M9Y3"/>
<dbReference type="Proteomes" id="UP000308652">
    <property type="component" value="Unassembled WGS sequence"/>
</dbReference>
<organism evidence="2 3">
    <name type="scientific">Crucibulum laeve</name>
    <dbReference type="NCBI Taxonomy" id="68775"/>
    <lineage>
        <taxon>Eukaryota</taxon>
        <taxon>Fungi</taxon>
        <taxon>Dikarya</taxon>
        <taxon>Basidiomycota</taxon>
        <taxon>Agaricomycotina</taxon>
        <taxon>Agaricomycetes</taxon>
        <taxon>Agaricomycetidae</taxon>
        <taxon>Agaricales</taxon>
        <taxon>Agaricineae</taxon>
        <taxon>Nidulariaceae</taxon>
        <taxon>Crucibulum</taxon>
    </lineage>
</organism>
<evidence type="ECO:0000256" key="1">
    <source>
        <dbReference type="SAM" id="Phobius"/>
    </source>
</evidence>
<gene>
    <name evidence="2" type="ORF">BDQ12DRAFT_677921</name>
</gene>
<proteinExistence type="predicted"/>
<keyword evidence="1" id="KW-0472">Membrane</keyword>
<keyword evidence="3" id="KW-1185">Reference proteome</keyword>
<accession>A0A5C3M9Y3</accession>
<sequence length="83" mass="9192">MGYEKNTNQLLIPSVFHFSCYNLGLDAMLTTRLLVTYPLALGCILPLLYPSACLYSFVSTPLHTTLPPLSSLLDYVESIHATI</sequence>
<evidence type="ECO:0000313" key="3">
    <source>
        <dbReference type="Proteomes" id="UP000308652"/>
    </source>
</evidence>
<protein>
    <submittedName>
        <fullName evidence="2">Uncharacterized protein</fullName>
    </submittedName>
</protein>
<dbReference type="EMBL" id="ML213593">
    <property type="protein sequence ID" value="TFK42274.1"/>
    <property type="molecule type" value="Genomic_DNA"/>
</dbReference>
<evidence type="ECO:0000313" key="2">
    <source>
        <dbReference type="EMBL" id="TFK42274.1"/>
    </source>
</evidence>
<feature type="non-terminal residue" evidence="2">
    <location>
        <position position="83"/>
    </location>
</feature>
<keyword evidence="1" id="KW-1133">Transmembrane helix</keyword>
<keyword evidence="1" id="KW-0812">Transmembrane</keyword>
<feature type="transmembrane region" description="Helical" evidence="1">
    <location>
        <begin position="35"/>
        <end position="58"/>
    </location>
</feature>
<reference evidence="2 3" key="1">
    <citation type="journal article" date="2019" name="Nat. Ecol. Evol.">
        <title>Megaphylogeny resolves global patterns of mushroom evolution.</title>
        <authorList>
            <person name="Varga T."/>
            <person name="Krizsan K."/>
            <person name="Foldi C."/>
            <person name="Dima B."/>
            <person name="Sanchez-Garcia M."/>
            <person name="Sanchez-Ramirez S."/>
            <person name="Szollosi G.J."/>
            <person name="Szarkandi J.G."/>
            <person name="Papp V."/>
            <person name="Albert L."/>
            <person name="Andreopoulos W."/>
            <person name="Angelini C."/>
            <person name="Antonin V."/>
            <person name="Barry K.W."/>
            <person name="Bougher N.L."/>
            <person name="Buchanan P."/>
            <person name="Buyck B."/>
            <person name="Bense V."/>
            <person name="Catcheside P."/>
            <person name="Chovatia M."/>
            <person name="Cooper J."/>
            <person name="Damon W."/>
            <person name="Desjardin D."/>
            <person name="Finy P."/>
            <person name="Geml J."/>
            <person name="Haridas S."/>
            <person name="Hughes K."/>
            <person name="Justo A."/>
            <person name="Karasinski D."/>
            <person name="Kautmanova I."/>
            <person name="Kiss B."/>
            <person name="Kocsube S."/>
            <person name="Kotiranta H."/>
            <person name="LaButti K.M."/>
            <person name="Lechner B.E."/>
            <person name="Liimatainen K."/>
            <person name="Lipzen A."/>
            <person name="Lukacs Z."/>
            <person name="Mihaltcheva S."/>
            <person name="Morgado L.N."/>
            <person name="Niskanen T."/>
            <person name="Noordeloos M.E."/>
            <person name="Ohm R.A."/>
            <person name="Ortiz-Santana B."/>
            <person name="Ovrebo C."/>
            <person name="Racz N."/>
            <person name="Riley R."/>
            <person name="Savchenko A."/>
            <person name="Shiryaev A."/>
            <person name="Soop K."/>
            <person name="Spirin V."/>
            <person name="Szebenyi C."/>
            <person name="Tomsovsky M."/>
            <person name="Tulloss R.E."/>
            <person name="Uehling J."/>
            <person name="Grigoriev I.V."/>
            <person name="Vagvolgyi C."/>
            <person name="Papp T."/>
            <person name="Martin F.M."/>
            <person name="Miettinen O."/>
            <person name="Hibbett D.S."/>
            <person name="Nagy L.G."/>
        </authorList>
    </citation>
    <scope>NUCLEOTIDE SEQUENCE [LARGE SCALE GENOMIC DNA]</scope>
    <source>
        <strain evidence="2 3">CBS 166.37</strain>
    </source>
</reference>
<name>A0A5C3M9Y3_9AGAR</name>